<evidence type="ECO:0000313" key="11">
    <source>
        <dbReference type="RefSeq" id="XP_033457093.1"/>
    </source>
</evidence>
<dbReference type="AlphaFoldDB" id="A0A6J3LZJ7"/>
<feature type="transmembrane region" description="Helical" evidence="8">
    <location>
        <begin position="241"/>
        <end position="263"/>
    </location>
</feature>
<evidence type="ECO:0000256" key="8">
    <source>
        <dbReference type="SAM" id="Phobius"/>
    </source>
</evidence>
<feature type="transmembrane region" description="Helical" evidence="8">
    <location>
        <begin position="476"/>
        <end position="493"/>
    </location>
</feature>
<evidence type="ECO:0000256" key="5">
    <source>
        <dbReference type="ARBA" id="ARBA00022989"/>
    </source>
</evidence>
<evidence type="ECO:0000256" key="2">
    <source>
        <dbReference type="ARBA" id="ARBA00007520"/>
    </source>
</evidence>
<feature type="transmembrane region" description="Helical" evidence="8">
    <location>
        <begin position="441"/>
        <end position="464"/>
    </location>
</feature>
<keyword evidence="4 8" id="KW-0812">Transmembrane</keyword>
<dbReference type="OrthoDB" id="10021397at2759"/>
<dbReference type="GO" id="GO:0022857">
    <property type="term" value="F:transmembrane transporter activity"/>
    <property type="evidence" value="ECO:0007669"/>
    <property type="project" value="InterPro"/>
</dbReference>
<feature type="transmembrane region" description="Helical" evidence="8">
    <location>
        <begin position="168"/>
        <end position="194"/>
    </location>
</feature>
<feature type="region of interest" description="Disordered" evidence="7">
    <location>
        <begin position="15"/>
        <end position="34"/>
    </location>
</feature>
<reference evidence="11" key="3">
    <citation type="submission" date="2025-08" db="UniProtKB">
        <authorList>
            <consortium name="RefSeq"/>
        </authorList>
    </citation>
    <scope>IDENTIFICATION</scope>
    <source>
        <strain evidence="11">CBS 342.82</strain>
    </source>
</reference>
<dbReference type="Gene3D" id="1.20.1250.20">
    <property type="entry name" value="MFS general substrate transporter like domains"/>
    <property type="match status" value="2"/>
</dbReference>
<keyword evidence="6 8" id="KW-0472">Membrane</keyword>
<comment type="subcellular location">
    <subcellularLocation>
        <location evidence="1">Membrane</location>
        <topology evidence="1">Multi-pass membrane protein</topology>
    </subcellularLocation>
</comment>
<evidence type="ECO:0000256" key="3">
    <source>
        <dbReference type="ARBA" id="ARBA00022448"/>
    </source>
</evidence>
<reference evidence="11" key="2">
    <citation type="submission" date="2020-04" db="EMBL/GenBank/DDBJ databases">
        <authorList>
            <consortium name="NCBI Genome Project"/>
        </authorList>
    </citation>
    <scope>NUCLEOTIDE SEQUENCE</scope>
    <source>
        <strain evidence="11">CBS 342.82</strain>
    </source>
</reference>
<dbReference type="InterPro" id="IPR020846">
    <property type="entry name" value="MFS_dom"/>
</dbReference>
<accession>A0A6J3LZJ7</accession>
<feature type="transmembrane region" description="Helical" evidence="8">
    <location>
        <begin position="405"/>
        <end position="429"/>
    </location>
</feature>
<name>A0A6J3LZJ7_9PEZI</name>
<feature type="transmembrane region" description="Helical" evidence="8">
    <location>
        <begin position="513"/>
        <end position="533"/>
    </location>
</feature>
<organism evidence="11">
    <name type="scientific">Dissoconium aciculare CBS 342.82</name>
    <dbReference type="NCBI Taxonomy" id="1314786"/>
    <lineage>
        <taxon>Eukaryota</taxon>
        <taxon>Fungi</taxon>
        <taxon>Dikarya</taxon>
        <taxon>Ascomycota</taxon>
        <taxon>Pezizomycotina</taxon>
        <taxon>Dothideomycetes</taxon>
        <taxon>Dothideomycetidae</taxon>
        <taxon>Mycosphaerellales</taxon>
        <taxon>Dissoconiaceae</taxon>
        <taxon>Dissoconium</taxon>
    </lineage>
</organism>
<dbReference type="GeneID" id="54366428"/>
<proteinExistence type="inferred from homology"/>
<evidence type="ECO:0000256" key="7">
    <source>
        <dbReference type="SAM" id="MobiDB-lite"/>
    </source>
</evidence>
<feature type="transmembrane region" description="Helical" evidence="8">
    <location>
        <begin position="315"/>
        <end position="341"/>
    </location>
</feature>
<feature type="transmembrane region" description="Helical" evidence="8">
    <location>
        <begin position="201"/>
        <end position="221"/>
    </location>
</feature>
<feature type="transmembrane region" description="Helical" evidence="8">
    <location>
        <begin position="353"/>
        <end position="373"/>
    </location>
</feature>
<gene>
    <name evidence="11" type="ORF">K489DRAFT_45451</name>
</gene>
<dbReference type="PANTHER" id="PTHR23501:SF12">
    <property type="entry name" value="MAJOR FACILITATOR SUPERFAMILY (MFS) PROFILE DOMAIN-CONTAINING PROTEIN-RELATED"/>
    <property type="match status" value="1"/>
</dbReference>
<evidence type="ECO:0000256" key="1">
    <source>
        <dbReference type="ARBA" id="ARBA00004141"/>
    </source>
</evidence>
<feature type="transmembrane region" description="Helical" evidence="8">
    <location>
        <begin position="41"/>
        <end position="60"/>
    </location>
</feature>
<sequence length="553" mass="58527">MSDTLSEKHIAPASAKGDLETGDASSRAQAPTRDPRQNLPLWKWVCTLVGLYCGALLYGLDTTVAAAVQTPIYEQFGEVENLAWVGIGFPMASVAVILLLGRLYDLVDIKILILVSTALFEGGSALCGGAPNMSAMIVGRVIAGIGGAGMYLGALSYISTYAKPNELFIYNALIGLSWGVGCILGPIVGGGFAVTSATWRWAFYINLPIAALLSPVYFFIFPSHNPVPSLSTWKKLRSVDWVGALLIAAAFTLFIVALTFSGAAFSWQSTTAINLWVFWGVSLAALVAQQAFSLFTTPEHRIFPVHFLGHRDHVLLYIVTSSAAVANAVTIYYIPLYFAFTRGDGALQAAVRLLPYIVVFITFVLIAGGTLPLHGRYAIYYAVGSVFILAGSAGLFTIRADTSQAIIYAYEALVAIGTGLTFQNAYAVLSAKVAVHDRGNAIGFINTAQIGTTALALAIASCLFQNLGFMFLQDKLAALNPPASLLHAALGGAASTQLQSVPPAIVNLALETIAYTIARVFGTCIAAGALLVVGSTLLKYEKLDLADQAPVFG</sequence>
<dbReference type="InterPro" id="IPR011701">
    <property type="entry name" value="MFS"/>
</dbReference>
<evidence type="ECO:0000256" key="6">
    <source>
        <dbReference type="ARBA" id="ARBA00023136"/>
    </source>
</evidence>
<keyword evidence="3" id="KW-0813">Transport</keyword>
<dbReference type="RefSeq" id="XP_033457093.1">
    <property type="nucleotide sequence ID" value="XM_033608628.1"/>
</dbReference>
<feature type="transmembrane region" description="Helical" evidence="8">
    <location>
        <begin position="379"/>
        <end position="398"/>
    </location>
</feature>
<protein>
    <submittedName>
        <fullName evidence="11">MFS general substrate transporter</fullName>
    </submittedName>
</protein>
<evidence type="ECO:0000313" key="10">
    <source>
        <dbReference type="Proteomes" id="UP000504637"/>
    </source>
</evidence>
<dbReference type="PROSITE" id="PS50850">
    <property type="entry name" value="MFS"/>
    <property type="match status" value="1"/>
</dbReference>
<comment type="similarity">
    <text evidence="2">Belongs to the major facilitator superfamily. TCR/Tet family.</text>
</comment>
<dbReference type="Pfam" id="PF07690">
    <property type="entry name" value="MFS_1"/>
    <property type="match status" value="1"/>
</dbReference>
<dbReference type="InterPro" id="IPR036259">
    <property type="entry name" value="MFS_trans_sf"/>
</dbReference>
<reference evidence="11" key="1">
    <citation type="submission" date="2020-01" db="EMBL/GenBank/DDBJ databases">
        <authorList>
            <consortium name="DOE Joint Genome Institute"/>
            <person name="Haridas S."/>
            <person name="Albert R."/>
            <person name="Binder M."/>
            <person name="Bloem J."/>
            <person name="Labutti K."/>
            <person name="Salamov A."/>
            <person name="Andreopoulos B."/>
            <person name="Baker S.E."/>
            <person name="Barry K."/>
            <person name="Bills G."/>
            <person name="Bluhm B.H."/>
            <person name="Cannon C."/>
            <person name="Castanera R."/>
            <person name="Culley D.E."/>
            <person name="Daum C."/>
            <person name="Ezra D."/>
            <person name="Gonzalez J.B."/>
            <person name="Henrissat B."/>
            <person name="Kuo A."/>
            <person name="Liang C."/>
            <person name="Lipzen A."/>
            <person name="Lutzoni F."/>
            <person name="Magnuson J."/>
            <person name="Mondo S."/>
            <person name="Nolan M."/>
            <person name="Ohm R."/>
            <person name="Pangilinan J."/>
            <person name="Park H.-J."/>
            <person name="Ramirez L."/>
            <person name="Alfaro M."/>
            <person name="Sun H."/>
            <person name="Tritt A."/>
            <person name="Yoshinaga Y."/>
            <person name="Zwiers L.-H."/>
            <person name="Turgeon B.G."/>
            <person name="Goodwin S.B."/>
            <person name="Spatafora J.W."/>
            <person name="Crous P.W."/>
            <person name="Grigoriev I.V."/>
        </authorList>
    </citation>
    <scope>NUCLEOTIDE SEQUENCE</scope>
    <source>
        <strain evidence="11">CBS 342.82</strain>
    </source>
</reference>
<feature type="transmembrane region" description="Helical" evidence="8">
    <location>
        <begin position="275"/>
        <end position="295"/>
    </location>
</feature>
<dbReference type="SUPFAM" id="SSF103473">
    <property type="entry name" value="MFS general substrate transporter"/>
    <property type="match status" value="1"/>
</dbReference>
<dbReference type="GO" id="GO:0005886">
    <property type="term" value="C:plasma membrane"/>
    <property type="evidence" value="ECO:0007669"/>
    <property type="project" value="TreeGrafter"/>
</dbReference>
<keyword evidence="5 8" id="KW-1133">Transmembrane helix</keyword>
<feature type="transmembrane region" description="Helical" evidence="8">
    <location>
        <begin position="141"/>
        <end position="162"/>
    </location>
</feature>
<keyword evidence="10" id="KW-1185">Reference proteome</keyword>
<evidence type="ECO:0000259" key="9">
    <source>
        <dbReference type="PROSITE" id="PS50850"/>
    </source>
</evidence>
<feature type="domain" description="Major facilitator superfamily (MFS) profile" evidence="9">
    <location>
        <begin position="47"/>
        <end position="543"/>
    </location>
</feature>
<evidence type="ECO:0000256" key="4">
    <source>
        <dbReference type="ARBA" id="ARBA00022692"/>
    </source>
</evidence>
<feature type="transmembrane region" description="Helical" evidence="8">
    <location>
        <begin position="81"/>
        <end position="103"/>
    </location>
</feature>
<dbReference type="Proteomes" id="UP000504637">
    <property type="component" value="Unplaced"/>
</dbReference>
<dbReference type="PANTHER" id="PTHR23501">
    <property type="entry name" value="MAJOR FACILITATOR SUPERFAMILY"/>
    <property type="match status" value="1"/>
</dbReference>